<evidence type="ECO:0000256" key="7">
    <source>
        <dbReference type="ARBA" id="ARBA00022840"/>
    </source>
</evidence>
<organism evidence="11 12">
    <name type="scientific">Mycolicibacterium litorale</name>
    <dbReference type="NCBI Taxonomy" id="758802"/>
    <lineage>
        <taxon>Bacteria</taxon>
        <taxon>Bacillati</taxon>
        <taxon>Actinomycetota</taxon>
        <taxon>Actinomycetes</taxon>
        <taxon>Mycobacteriales</taxon>
        <taxon>Mycobacteriaceae</taxon>
        <taxon>Mycolicibacterium</taxon>
    </lineage>
</organism>
<feature type="transmembrane region" description="Helical" evidence="9">
    <location>
        <begin position="179"/>
        <end position="200"/>
    </location>
</feature>
<keyword evidence="12" id="KW-1185">Reference proteome</keyword>
<dbReference type="EC" id="2.7.13.3" evidence="2"/>
<gene>
    <name evidence="11" type="ORF">MLIT_39280</name>
</gene>
<dbReference type="GO" id="GO:0005524">
    <property type="term" value="F:ATP binding"/>
    <property type="evidence" value="ECO:0007669"/>
    <property type="project" value="UniProtKB-KW"/>
</dbReference>
<keyword evidence="8" id="KW-0902">Two-component regulatory system</keyword>
<feature type="domain" description="Histidine kinase/HSP90-like ATPase" evidence="10">
    <location>
        <begin position="340"/>
        <end position="430"/>
    </location>
</feature>
<evidence type="ECO:0000256" key="1">
    <source>
        <dbReference type="ARBA" id="ARBA00000085"/>
    </source>
</evidence>
<name>A0AAD1INU6_9MYCO</name>
<dbReference type="PANTHER" id="PTHR24421">
    <property type="entry name" value="NITRATE/NITRITE SENSOR PROTEIN NARX-RELATED"/>
    <property type="match status" value="1"/>
</dbReference>
<evidence type="ECO:0000259" key="10">
    <source>
        <dbReference type="SMART" id="SM00387"/>
    </source>
</evidence>
<keyword evidence="6 11" id="KW-0418">Kinase</keyword>
<keyword evidence="4" id="KW-0808">Transferase</keyword>
<comment type="catalytic activity">
    <reaction evidence="1">
        <text>ATP + protein L-histidine = ADP + protein N-phospho-L-histidine.</text>
        <dbReference type="EC" id="2.7.13.3"/>
    </reaction>
</comment>
<dbReference type="GO" id="GO:0046983">
    <property type="term" value="F:protein dimerization activity"/>
    <property type="evidence" value="ECO:0007669"/>
    <property type="project" value="InterPro"/>
</dbReference>
<evidence type="ECO:0000256" key="3">
    <source>
        <dbReference type="ARBA" id="ARBA00022553"/>
    </source>
</evidence>
<feature type="transmembrane region" description="Helical" evidence="9">
    <location>
        <begin position="142"/>
        <end position="164"/>
    </location>
</feature>
<evidence type="ECO:0000256" key="5">
    <source>
        <dbReference type="ARBA" id="ARBA00022741"/>
    </source>
</evidence>
<reference evidence="11 12" key="1">
    <citation type="journal article" date="2019" name="Emerg. Microbes Infect.">
        <title>Comprehensive subspecies identification of 175 nontuberculous mycobacteria species based on 7547 genomic profiles.</title>
        <authorList>
            <person name="Matsumoto Y."/>
            <person name="Kinjo T."/>
            <person name="Motooka D."/>
            <person name="Nabeya D."/>
            <person name="Jung N."/>
            <person name="Uechi K."/>
            <person name="Horii T."/>
            <person name="Iida T."/>
            <person name="Fujita J."/>
            <person name="Nakamura S."/>
        </authorList>
    </citation>
    <scope>NUCLEOTIDE SEQUENCE [LARGE SCALE GENOMIC DNA]</scope>
    <source>
        <strain evidence="11 12">JCM 17423</strain>
    </source>
</reference>
<evidence type="ECO:0000256" key="8">
    <source>
        <dbReference type="ARBA" id="ARBA00023012"/>
    </source>
</evidence>
<dbReference type="Pfam" id="PF02518">
    <property type="entry name" value="HATPase_c"/>
    <property type="match status" value="1"/>
</dbReference>
<dbReference type="InterPro" id="IPR050482">
    <property type="entry name" value="Sensor_HK_TwoCompSys"/>
</dbReference>
<evidence type="ECO:0000256" key="4">
    <source>
        <dbReference type="ARBA" id="ARBA00022679"/>
    </source>
</evidence>
<evidence type="ECO:0000256" key="9">
    <source>
        <dbReference type="SAM" id="Phobius"/>
    </source>
</evidence>
<feature type="transmembrane region" description="Helical" evidence="9">
    <location>
        <begin position="35"/>
        <end position="54"/>
    </location>
</feature>
<keyword evidence="5" id="KW-0547">Nucleotide-binding</keyword>
<dbReference type="SUPFAM" id="SSF55874">
    <property type="entry name" value="ATPase domain of HSP90 chaperone/DNA topoisomerase II/histidine kinase"/>
    <property type="match status" value="1"/>
</dbReference>
<dbReference type="Pfam" id="PF07730">
    <property type="entry name" value="HisKA_3"/>
    <property type="match status" value="1"/>
</dbReference>
<dbReference type="Gene3D" id="3.30.565.10">
    <property type="entry name" value="Histidine kinase-like ATPase, C-terminal domain"/>
    <property type="match status" value="1"/>
</dbReference>
<keyword evidence="9" id="KW-0812">Transmembrane</keyword>
<evidence type="ECO:0000256" key="6">
    <source>
        <dbReference type="ARBA" id="ARBA00022777"/>
    </source>
</evidence>
<keyword evidence="9" id="KW-1133">Transmembrane helix</keyword>
<evidence type="ECO:0000256" key="2">
    <source>
        <dbReference type="ARBA" id="ARBA00012438"/>
    </source>
</evidence>
<protein>
    <recommendedName>
        <fullName evidence="2">histidine kinase</fullName>
        <ecNumber evidence="2">2.7.13.3</ecNumber>
    </recommendedName>
</protein>
<keyword evidence="7" id="KW-0067">ATP-binding</keyword>
<dbReference type="RefSeq" id="WP_134058211.1">
    <property type="nucleotide sequence ID" value="NZ_AP022586.1"/>
</dbReference>
<dbReference type="InterPro" id="IPR003594">
    <property type="entry name" value="HATPase_dom"/>
</dbReference>
<dbReference type="SMART" id="SM00387">
    <property type="entry name" value="HATPase_c"/>
    <property type="match status" value="1"/>
</dbReference>
<dbReference type="InterPro" id="IPR025828">
    <property type="entry name" value="Put_sensor_dom"/>
</dbReference>
<evidence type="ECO:0000313" key="12">
    <source>
        <dbReference type="Proteomes" id="UP000466607"/>
    </source>
</evidence>
<dbReference type="InterPro" id="IPR036890">
    <property type="entry name" value="HATPase_C_sf"/>
</dbReference>
<dbReference type="Pfam" id="PF13796">
    <property type="entry name" value="Sensor"/>
    <property type="match status" value="1"/>
</dbReference>
<evidence type="ECO:0000313" key="11">
    <source>
        <dbReference type="EMBL" id="BBY18336.1"/>
    </source>
</evidence>
<keyword evidence="9" id="KW-0472">Membrane</keyword>
<sequence>MVPVTTTTTTTAPSVSPDLTRTVLVPLRAPAWRTYLYFVSVSILAVVGVVYLFVTGLASGLLILTVIGIPLLAVVVLSGRAWNELYRWLARLTGVTIEGPASFRRPPGGRLHAVAAALTDAVGWRSLGFLALCAVVMTPVGYAVIVGLVACTTLVASPVVWLAVGEPVVSFGEPVDSLALYLLLAVGGMLGLYLLGWLMLGLSRAHLWLAGTLLGPTEQQRRVGQLERARDGVVDESAATLRRVERDLHDGTQARLLTVAMALARAEEHLASSDVSGARHLVSDALANTRDTLTELRDLVRGIRPPALDLGLGPAVQTLAARHPVPVEVSVDLGVRPSIGVETMAYFCVAELLANVSRHSGAGHAAVRIHSDPDELRIVVTDDGSGGVDVANGSGLTGLRDRLAMLDGRLDIDSPAGGPTTVTVTVPPGAGQ</sequence>
<dbReference type="Proteomes" id="UP000466607">
    <property type="component" value="Chromosome"/>
</dbReference>
<accession>A0AAD1INU6</accession>
<dbReference type="EMBL" id="AP022586">
    <property type="protein sequence ID" value="BBY18336.1"/>
    <property type="molecule type" value="Genomic_DNA"/>
</dbReference>
<keyword evidence="3" id="KW-0597">Phosphoprotein</keyword>
<dbReference type="GO" id="GO:0016020">
    <property type="term" value="C:membrane"/>
    <property type="evidence" value="ECO:0007669"/>
    <property type="project" value="InterPro"/>
</dbReference>
<feature type="transmembrane region" description="Helical" evidence="9">
    <location>
        <begin position="61"/>
        <end position="82"/>
    </location>
</feature>
<proteinExistence type="predicted"/>
<dbReference type="GO" id="GO:0000155">
    <property type="term" value="F:phosphorelay sensor kinase activity"/>
    <property type="evidence" value="ECO:0007669"/>
    <property type="project" value="InterPro"/>
</dbReference>
<dbReference type="CDD" id="cd16917">
    <property type="entry name" value="HATPase_UhpB-NarQ-NarX-like"/>
    <property type="match status" value="1"/>
</dbReference>
<dbReference type="AlphaFoldDB" id="A0AAD1INU6"/>
<dbReference type="InterPro" id="IPR011712">
    <property type="entry name" value="Sig_transdc_His_kin_sub3_dim/P"/>
</dbReference>
<dbReference type="PANTHER" id="PTHR24421:SF10">
    <property type="entry name" value="NITRATE_NITRITE SENSOR PROTEIN NARQ"/>
    <property type="match status" value="1"/>
</dbReference>